<dbReference type="FunFam" id="3.40.50.970:FF:000100">
    <property type="entry name" value="Putative phosphonopyruvate decarboxylase"/>
    <property type="match status" value="1"/>
</dbReference>
<keyword evidence="4" id="KW-0456">Lyase</keyword>
<dbReference type="InterPro" id="IPR051818">
    <property type="entry name" value="TPP_dependent_decarboxylase"/>
</dbReference>
<evidence type="ECO:0000256" key="4">
    <source>
        <dbReference type="ARBA" id="ARBA00023239"/>
    </source>
</evidence>
<feature type="region of interest" description="Disordered" evidence="7">
    <location>
        <begin position="36"/>
        <end position="62"/>
    </location>
</feature>
<sequence length="472" mass="51849">MAATRCFVTALLKRAEGTLTTRGAFLGARTVTTTSDPQLQRKTQEQAVNQDTQVSEQQKRNEDVGQFTELVRDFLDPKDFYGSIRDHNMDFFCGVPDSLLKDFCAYVTATTPKSNHIITANEGQAIALASGYHMATGKAAVVYLQNSGLGNIVNPLMSLAVPGVYSIPMLLLVGWRGEPGKRDEPQHQVQGQATPGFVMEATEPEDIAEKVTAMRKIDGPVLLEIKCNKGGHYIVVFQALYTARKHMETTKSPYCLLVRRQNFLPYKLESEPELYPLNREGVVKVIVDSLHDRDVVVGTTGMLSRELFEYRVAKGQGHEKDFLTVGSMGHASAIALGIAKFRPKRQVFCLDGDGSALMHMGNMSTIGQEESKNLKHIIINNGCHDSVGGQPSVGGSENFSFLGIAKACGYAAVMEATEPEDIAEKVTAMRKIDGPVLLEIKCNKGGRKDLGRPTRSPQQNKKDFMHFLAIDH</sequence>
<dbReference type="KEGG" id="epa:110243717"/>
<dbReference type="CDD" id="cd07035">
    <property type="entry name" value="TPP_PYR_POX_like"/>
    <property type="match status" value="1"/>
</dbReference>
<dbReference type="Pfam" id="PF02776">
    <property type="entry name" value="TPP_enzyme_N"/>
    <property type="match status" value="1"/>
</dbReference>
<dbReference type="Proteomes" id="UP000887567">
    <property type="component" value="Unplaced"/>
</dbReference>
<feature type="domain" description="Thiamine pyrophosphate enzyme N-terminal TPP-binding" evidence="9">
    <location>
        <begin position="83"/>
        <end position="190"/>
    </location>
</feature>
<dbReference type="SUPFAM" id="SSF52518">
    <property type="entry name" value="Thiamin diphosphate-binding fold (THDP-binding)"/>
    <property type="match status" value="2"/>
</dbReference>
<evidence type="ECO:0000313" key="10">
    <source>
        <dbReference type="EnsemblMetazoa" id="XP_028516225.1"/>
    </source>
</evidence>
<reference evidence="10" key="1">
    <citation type="submission" date="2022-11" db="UniProtKB">
        <authorList>
            <consortium name="EnsemblMetazoa"/>
        </authorList>
    </citation>
    <scope>IDENTIFICATION</scope>
</reference>
<dbReference type="EnsemblMetazoa" id="XM_028660424.1">
    <property type="protein sequence ID" value="XP_028516225.1"/>
    <property type="gene ID" value="LOC110243717"/>
</dbReference>
<evidence type="ECO:0000259" key="8">
    <source>
        <dbReference type="Pfam" id="PF02775"/>
    </source>
</evidence>
<keyword evidence="11" id="KW-1185">Reference proteome</keyword>
<dbReference type="PROSITE" id="PS00187">
    <property type="entry name" value="TPP_ENZYMES"/>
    <property type="match status" value="1"/>
</dbReference>
<dbReference type="InterPro" id="IPR012001">
    <property type="entry name" value="Thiamin_PyroP_enz_TPP-bd_dom"/>
</dbReference>
<dbReference type="InterPro" id="IPR029061">
    <property type="entry name" value="THDP-binding"/>
</dbReference>
<dbReference type="FunFam" id="3.40.50.970:FF:000101">
    <property type="entry name" value="Putative phosphonopyruvate decarboxylase"/>
    <property type="match status" value="1"/>
</dbReference>
<evidence type="ECO:0000256" key="6">
    <source>
        <dbReference type="ARBA" id="ARBA00048767"/>
    </source>
</evidence>
<evidence type="ECO:0000256" key="3">
    <source>
        <dbReference type="ARBA" id="ARBA00023052"/>
    </source>
</evidence>
<feature type="compositionally biased region" description="Polar residues" evidence="7">
    <location>
        <begin position="36"/>
        <end position="56"/>
    </location>
</feature>
<organism evidence="10 11">
    <name type="scientific">Exaiptasia diaphana</name>
    <name type="common">Tropical sea anemone</name>
    <name type="synonym">Aiptasia pulchella</name>
    <dbReference type="NCBI Taxonomy" id="2652724"/>
    <lineage>
        <taxon>Eukaryota</taxon>
        <taxon>Metazoa</taxon>
        <taxon>Cnidaria</taxon>
        <taxon>Anthozoa</taxon>
        <taxon>Hexacorallia</taxon>
        <taxon>Actiniaria</taxon>
        <taxon>Aiptasiidae</taxon>
        <taxon>Exaiptasia</taxon>
    </lineage>
</organism>
<dbReference type="GO" id="GO:0000287">
    <property type="term" value="F:magnesium ion binding"/>
    <property type="evidence" value="ECO:0007669"/>
    <property type="project" value="InterPro"/>
</dbReference>
<evidence type="ECO:0000256" key="2">
    <source>
        <dbReference type="ARBA" id="ARBA00022793"/>
    </source>
</evidence>
<dbReference type="GO" id="GO:0016831">
    <property type="term" value="F:carboxy-lyase activity"/>
    <property type="evidence" value="ECO:0007669"/>
    <property type="project" value="UniProtKB-KW"/>
</dbReference>
<protein>
    <recommendedName>
        <fullName evidence="1">2-hydroxyacyl-CoA lyase 2</fullName>
    </recommendedName>
    <alternativeName>
        <fullName evidence="5">IlvB-like protein</fullName>
    </alternativeName>
</protein>
<dbReference type="AlphaFoldDB" id="A0A913YLA1"/>
<dbReference type="Gene3D" id="3.40.50.970">
    <property type="match status" value="2"/>
</dbReference>
<comment type="catalytic activity">
    <reaction evidence="6">
        <text>(2R)-hydroxyhexadecanoyl-CoA = pentadecanal + formyl-CoA</text>
        <dbReference type="Rhea" id="RHEA:55212"/>
        <dbReference type="ChEBI" id="CHEBI:17302"/>
        <dbReference type="ChEBI" id="CHEBI:57376"/>
        <dbReference type="ChEBI" id="CHEBI:138654"/>
    </reaction>
    <physiologicalReaction direction="left-to-right" evidence="6">
        <dbReference type="Rhea" id="RHEA:55213"/>
    </physiologicalReaction>
</comment>
<dbReference type="CDD" id="cd03371">
    <property type="entry name" value="TPP_PpyrDC"/>
    <property type="match status" value="1"/>
</dbReference>
<dbReference type="GeneID" id="110243717"/>
<dbReference type="GO" id="GO:0030976">
    <property type="term" value="F:thiamine pyrophosphate binding"/>
    <property type="evidence" value="ECO:0007669"/>
    <property type="project" value="InterPro"/>
</dbReference>
<evidence type="ECO:0000256" key="7">
    <source>
        <dbReference type="SAM" id="MobiDB-lite"/>
    </source>
</evidence>
<dbReference type="InterPro" id="IPR000399">
    <property type="entry name" value="TPP-bd_CS"/>
</dbReference>
<evidence type="ECO:0000256" key="5">
    <source>
        <dbReference type="ARBA" id="ARBA00030510"/>
    </source>
</evidence>
<name>A0A913YLA1_EXADI</name>
<proteinExistence type="predicted"/>
<accession>A0A913YLA1</accession>
<keyword evidence="3" id="KW-0786">Thiamine pyrophosphate</keyword>
<keyword evidence="2" id="KW-0210">Decarboxylase</keyword>
<dbReference type="Pfam" id="PF02775">
    <property type="entry name" value="TPP_enzyme_C"/>
    <property type="match status" value="1"/>
</dbReference>
<dbReference type="PANTHER" id="PTHR42818:SF1">
    <property type="entry name" value="SULFOPYRUVATE DECARBOXYLASE"/>
    <property type="match status" value="1"/>
</dbReference>
<dbReference type="RefSeq" id="XP_028516225.1">
    <property type="nucleotide sequence ID" value="XM_028660424.1"/>
</dbReference>
<dbReference type="InterPro" id="IPR011766">
    <property type="entry name" value="TPP_enzyme_TPP-bd"/>
</dbReference>
<evidence type="ECO:0000313" key="11">
    <source>
        <dbReference type="Proteomes" id="UP000887567"/>
    </source>
</evidence>
<dbReference type="OrthoDB" id="16262at2759"/>
<evidence type="ECO:0000259" key="9">
    <source>
        <dbReference type="Pfam" id="PF02776"/>
    </source>
</evidence>
<evidence type="ECO:0000256" key="1">
    <source>
        <dbReference type="ARBA" id="ARBA00018936"/>
    </source>
</evidence>
<dbReference type="PANTHER" id="PTHR42818">
    <property type="entry name" value="SULFOPYRUVATE DECARBOXYLASE SUBUNIT ALPHA"/>
    <property type="match status" value="1"/>
</dbReference>
<dbReference type="OMA" id="RQCDGPA"/>
<feature type="domain" description="Thiamine pyrophosphate enzyme TPP-binding" evidence="8">
    <location>
        <begin position="316"/>
        <end position="440"/>
    </location>
</feature>